<feature type="region of interest" description="Disordered" evidence="1">
    <location>
        <begin position="598"/>
        <end position="662"/>
    </location>
</feature>
<feature type="compositionally biased region" description="Pro residues" evidence="1">
    <location>
        <begin position="607"/>
        <end position="620"/>
    </location>
</feature>
<sequence length="662" mass="71856">MKDERGDKENPPGGDFSRTARRTMNMDTITGTTSTAHILRAEPDSRALPGGAWELASSLSVRATCRVYRGDGRGGWTNRTRERVMGARPPHGPWAIYLSDGSDYWLACFDLDAHDGDESSRRRAEADAARCAGLLRDAGLEPVICRSGPSGGMHVWASSLERVPAPLMRSIAMRMRLLLPSLDPTPLLNPRTGCARPPLSPHRDGGASVPVDGDPWTLDIPVARADAWERLDRTLRALTDRLTGPDTVPVREQDRAGAVLDADGMPWIPGDRRPLPARAQRLLDAPLPAGADASPVMFAILVSAARAHWRLHDMAGLLSRPGMTHAMSAGAGRGVRIPRPLTGPGGAMDVLGRDWERAVKAASRSGPRPGSDPGWRERSLSTLSAVTATLRAMRAGRVGFDMPGGASRLRVLTALCLLCARANRTDVQADVRRLALMCGVGRETARTALERLRADRWVTLERRGEGRSANRWALARKPGGMDALTVSCQGRSQVEHAPWSMLSDIAGRLSGWLSLCSHDLFQGPDRSRAEGNALADTYCDPLGTGPAPGLARLTRRLDTEAARLGKAGIGANRRDSYERERLAWAWWQAELTWMRSPAGTAKRRPRCAPPAGPSGPFPPMPRRRDGKVSWRQARIAARSNAESGFRGYNDRSASADGKRNQI</sequence>
<dbReference type="RefSeq" id="WP_155641521.1">
    <property type="nucleotide sequence ID" value="NZ_JBCOGE010000011.1"/>
</dbReference>
<evidence type="ECO:0000313" key="2">
    <source>
        <dbReference type="EMBL" id="KWZ82282.1"/>
    </source>
</evidence>
<name>A0A133KRW5_BIFBI</name>
<gene>
    <name evidence="2" type="ORF">HMPREF3196_00363</name>
</gene>
<dbReference type="PATRIC" id="fig|1681.53.peg.350"/>
<organism evidence="2 3">
    <name type="scientific">Bifidobacterium bifidum</name>
    <dbReference type="NCBI Taxonomy" id="1681"/>
    <lineage>
        <taxon>Bacteria</taxon>
        <taxon>Bacillati</taxon>
        <taxon>Actinomycetota</taxon>
        <taxon>Actinomycetes</taxon>
        <taxon>Bifidobacteriales</taxon>
        <taxon>Bifidobacteriaceae</taxon>
        <taxon>Bifidobacterium</taxon>
    </lineage>
</organism>
<dbReference type="EMBL" id="LRPO01000016">
    <property type="protein sequence ID" value="KWZ82282.1"/>
    <property type="molecule type" value="Genomic_DNA"/>
</dbReference>
<protein>
    <submittedName>
        <fullName evidence="2">Uncharacterized protein</fullName>
    </submittedName>
</protein>
<evidence type="ECO:0000313" key="3">
    <source>
        <dbReference type="Proteomes" id="UP000070092"/>
    </source>
</evidence>
<reference evidence="2 3" key="1">
    <citation type="submission" date="2016-01" db="EMBL/GenBank/DDBJ databases">
        <authorList>
            <person name="Oliw E.H."/>
        </authorList>
    </citation>
    <scope>NUCLEOTIDE SEQUENCE [LARGE SCALE GENOMIC DNA]</scope>
    <source>
        <strain evidence="2 3">MJR8628B</strain>
    </source>
</reference>
<feature type="region of interest" description="Disordered" evidence="1">
    <location>
        <begin position="1"/>
        <end position="22"/>
    </location>
</feature>
<dbReference type="Proteomes" id="UP000070092">
    <property type="component" value="Unassembled WGS sequence"/>
</dbReference>
<proteinExistence type="predicted"/>
<comment type="caution">
    <text evidence="2">The sequence shown here is derived from an EMBL/GenBank/DDBJ whole genome shotgun (WGS) entry which is preliminary data.</text>
</comment>
<dbReference type="AlphaFoldDB" id="A0A133KRW5"/>
<feature type="compositionally biased region" description="Basic and acidic residues" evidence="1">
    <location>
        <begin position="1"/>
        <end position="10"/>
    </location>
</feature>
<accession>A0A133KRW5</accession>
<evidence type="ECO:0000256" key="1">
    <source>
        <dbReference type="SAM" id="MobiDB-lite"/>
    </source>
</evidence>